<sequence>MTDNTFQDGLEAGVPQLGPGAITCSPTIVETYGRVGLDFVWLDLEHSGISPTDSTAMEDLVRAAAVGGTELVVRVTSSEPAVVRKVLDAGVRNVVVPRVETASEVKRVVKASRFDYDDGPGERGVGIGRANYWGEDISADYRRREDRSVSVGVNIENHTAIENLDEILSVPELGFVLLGHQDLSVSMGAMPDDPAVQDAIETYRETADAAGVPYGRAVGMDPDAIEAAVEAGYRMLLVGDELGAVRHAFGDRIRQYE</sequence>
<feature type="domain" description="HpcH/HpaI aldolase/citrate lyase" evidence="4">
    <location>
        <begin position="25"/>
        <end position="248"/>
    </location>
</feature>
<dbReference type="SUPFAM" id="SSF51621">
    <property type="entry name" value="Phosphoenolpyruvate/pyruvate domain"/>
    <property type="match status" value="1"/>
</dbReference>
<evidence type="ECO:0000313" key="5">
    <source>
        <dbReference type="EMBL" id="MCQ4332093.1"/>
    </source>
</evidence>
<keyword evidence="3" id="KW-0456">Lyase</keyword>
<dbReference type="GO" id="GO:0016832">
    <property type="term" value="F:aldehyde-lyase activity"/>
    <property type="evidence" value="ECO:0007669"/>
    <property type="project" value="TreeGrafter"/>
</dbReference>
<dbReference type="GO" id="GO:0046872">
    <property type="term" value="F:metal ion binding"/>
    <property type="evidence" value="ECO:0007669"/>
    <property type="project" value="UniProtKB-KW"/>
</dbReference>
<dbReference type="Proteomes" id="UP001139494">
    <property type="component" value="Unassembled WGS sequence"/>
</dbReference>
<evidence type="ECO:0000256" key="2">
    <source>
        <dbReference type="ARBA" id="ARBA00022723"/>
    </source>
</evidence>
<dbReference type="PANTHER" id="PTHR30502">
    <property type="entry name" value="2-KETO-3-DEOXY-L-RHAMNONATE ALDOLASE"/>
    <property type="match status" value="1"/>
</dbReference>
<dbReference type="EMBL" id="JAHLKM010000001">
    <property type="protein sequence ID" value="MCQ4332093.1"/>
    <property type="molecule type" value="Genomic_DNA"/>
</dbReference>
<evidence type="ECO:0000256" key="3">
    <source>
        <dbReference type="ARBA" id="ARBA00023239"/>
    </source>
</evidence>
<comment type="caution">
    <text evidence="5">The sequence shown here is derived from an EMBL/GenBank/DDBJ whole genome shotgun (WGS) entry which is preliminary data.</text>
</comment>
<dbReference type="InterPro" id="IPR050251">
    <property type="entry name" value="HpcH-HpaI_aldolase"/>
</dbReference>
<dbReference type="GO" id="GO:0005737">
    <property type="term" value="C:cytoplasm"/>
    <property type="evidence" value="ECO:0007669"/>
    <property type="project" value="TreeGrafter"/>
</dbReference>
<dbReference type="PANTHER" id="PTHR30502:SF0">
    <property type="entry name" value="PHOSPHOENOLPYRUVATE CARBOXYLASE FAMILY PROTEIN"/>
    <property type="match status" value="1"/>
</dbReference>
<keyword evidence="2" id="KW-0479">Metal-binding</keyword>
<gene>
    <name evidence="5" type="ORF">KM295_01050</name>
</gene>
<evidence type="ECO:0000259" key="4">
    <source>
        <dbReference type="Pfam" id="PF03328"/>
    </source>
</evidence>
<organism evidence="5 6">
    <name type="scientific">Natronomonas aquatica</name>
    <dbReference type="NCBI Taxonomy" id="2841590"/>
    <lineage>
        <taxon>Archaea</taxon>
        <taxon>Methanobacteriati</taxon>
        <taxon>Methanobacteriota</taxon>
        <taxon>Stenosarchaea group</taxon>
        <taxon>Halobacteria</taxon>
        <taxon>Halobacteriales</taxon>
        <taxon>Natronomonadaceae</taxon>
        <taxon>Natronomonas</taxon>
    </lineage>
</organism>
<keyword evidence="6" id="KW-1185">Reference proteome</keyword>
<dbReference type="InterPro" id="IPR040442">
    <property type="entry name" value="Pyrv_kinase-like_dom_sf"/>
</dbReference>
<dbReference type="Gene3D" id="3.20.20.60">
    <property type="entry name" value="Phosphoenolpyruvate-binding domains"/>
    <property type="match status" value="1"/>
</dbReference>
<reference evidence="5" key="1">
    <citation type="journal article" date="2023" name="Front. Microbiol.">
        <title>Genomic-based phylogenetic and metabolic analyses of the genus Natronomonas, and description of Natronomonas aquatica sp. nov.</title>
        <authorList>
            <person name="Garcia-Roldan A."/>
            <person name="Duran-Viseras A."/>
            <person name="de la Haba R.R."/>
            <person name="Corral P."/>
            <person name="Sanchez-Porro C."/>
            <person name="Ventosa A."/>
        </authorList>
    </citation>
    <scope>NUCLEOTIDE SEQUENCE</scope>
    <source>
        <strain evidence="5">F2-12</strain>
    </source>
</reference>
<evidence type="ECO:0000313" key="6">
    <source>
        <dbReference type="Proteomes" id="UP001139494"/>
    </source>
</evidence>
<dbReference type="Pfam" id="PF03328">
    <property type="entry name" value="HpcH_HpaI"/>
    <property type="match status" value="1"/>
</dbReference>
<protein>
    <submittedName>
        <fullName evidence="5">Aldolase</fullName>
    </submittedName>
</protein>
<proteinExistence type="inferred from homology"/>
<evidence type="ECO:0000256" key="1">
    <source>
        <dbReference type="ARBA" id="ARBA00005568"/>
    </source>
</evidence>
<accession>A0A9R1CNR8</accession>
<name>A0A9R1CNR8_9EURY</name>
<dbReference type="InterPro" id="IPR005000">
    <property type="entry name" value="Aldolase/citrate-lyase_domain"/>
</dbReference>
<comment type="similarity">
    <text evidence="1">Belongs to the HpcH/HpaI aldolase family.</text>
</comment>
<dbReference type="InterPro" id="IPR015813">
    <property type="entry name" value="Pyrv/PenolPyrv_kinase-like_dom"/>
</dbReference>
<dbReference type="RefSeq" id="WP_256028010.1">
    <property type="nucleotide sequence ID" value="NZ_JAHLKM010000001.1"/>
</dbReference>
<dbReference type="AlphaFoldDB" id="A0A9R1CNR8"/>